<dbReference type="Gene3D" id="1.20.1050.10">
    <property type="match status" value="1"/>
</dbReference>
<dbReference type="PANTHER" id="PTHR45374">
    <property type="entry name" value="GLUTATHIONE S-TRANSFERASE TCHQD"/>
    <property type="match status" value="1"/>
</dbReference>
<organism evidence="2 3">
    <name type="scientific">Hibiscus syriacus</name>
    <name type="common">Rose of Sharon</name>
    <dbReference type="NCBI Taxonomy" id="106335"/>
    <lineage>
        <taxon>Eukaryota</taxon>
        <taxon>Viridiplantae</taxon>
        <taxon>Streptophyta</taxon>
        <taxon>Embryophyta</taxon>
        <taxon>Tracheophyta</taxon>
        <taxon>Spermatophyta</taxon>
        <taxon>Magnoliopsida</taxon>
        <taxon>eudicotyledons</taxon>
        <taxon>Gunneridae</taxon>
        <taxon>Pentapetalae</taxon>
        <taxon>rosids</taxon>
        <taxon>malvids</taxon>
        <taxon>Malvales</taxon>
        <taxon>Malvaceae</taxon>
        <taxon>Malvoideae</taxon>
        <taxon>Hibiscus</taxon>
    </lineage>
</organism>
<dbReference type="EMBL" id="VEPZ02000269">
    <property type="protein sequence ID" value="KAE8728348.1"/>
    <property type="molecule type" value="Genomic_DNA"/>
</dbReference>
<comment type="caution">
    <text evidence="2">The sequence shown here is derived from an EMBL/GenBank/DDBJ whole genome shotgun (WGS) entry which is preliminary data.</text>
</comment>
<dbReference type="PANTHER" id="PTHR45374:SF1">
    <property type="entry name" value="GLUTATHIONE S-TRANSFERASE TCHQD"/>
    <property type="match status" value="1"/>
</dbReference>
<dbReference type="Proteomes" id="UP000436088">
    <property type="component" value="Unassembled WGS sequence"/>
</dbReference>
<protein>
    <submittedName>
        <fullName evidence="2">Glutathione S-transferase TCHQD</fullName>
    </submittedName>
</protein>
<dbReference type="CDD" id="cd00299">
    <property type="entry name" value="GST_C_family"/>
    <property type="match status" value="1"/>
</dbReference>
<sequence length="235" mass="26350">MAESPDFASAYNCKLREAYETEEKLEDPDVVKRSKESLVQLLDEVETNLNDTTYIGGDEFTMADATFIPVLAWLVLLGLEDEYISCRPNIADYWSLILYAARRAQESQCDFQSSQQVLVSQHPYEWDIPDDLQTVLPLAMDRRLPGRPKSHDRIPSKGEEKKRSTCSQCKENDHTRLTCGSPVPSQSSFPLPKYGSSSKSKAHMVSSKRQSKSQSSSKSQSQPASPFGTVNLGDF</sequence>
<evidence type="ECO:0000313" key="3">
    <source>
        <dbReference type="Proteomes" id="UP000436088"/>
    </source>
</evidence>
<reference evidence="2" key="1">
    <citation type="submission" date="2019-09" db="EMBL/GenBank/DDBJ databases">
        <title>Draft genome information of white flower Hibiscus syriacus.</title>
        <authorList>
            <person name="Kim Y.-M."/>
        </authorList>
    </citation>
    <scope>NUCLEOTIDE SEQUENCE [LARGE SCALE GENOMIC DNA]</scope>
    <source>
        <strain evidence="2">YM2019G1</strain>
    </source>
</reference>
<gene>
    <name evidence="2" type="ORF">F3Y22_tig00004620pilonHSYRG00103</name>
</gene>
<proteinExistence type="predicted"/>
<evidence type="ECO:0000256" key="1">
    <source>
        <dbReference type="SAM" id="MobiDB-lite"/>
    </source>
</evidence>
<feature type="compositionally biased region" description="Low complexity" evidence="1">
    <location>
        <begin position="196"/>
        <end position="222"/>
    </location>
</feature>
<keyword evidence="3" id="KW-1185">Reference proteome</keyword>
<name>A0A6A3CMB4_HIBSY</name>
<dbReference type="Pfam" id="PF13410">
    <property type="entry name" value="GST_C_2"/>
    <property type="match status" value="1"/>
</dbReference>
<dbReference type="GO" id="GO:0004364">
    <property type="term" value="F:glutathione transferase activity"/>
    <property type="evidence" value="ECO:0007669"/>
    <property type="project" value="InterPro"/>
</dbReference>
<feature type="region of interest" description="Disordered" evidence="1">
    <location>
        <begin position="140"/>
        <end position="235"/>
    </location>
</feature>
<dbReference type="InterPro" id="IPR044617">
    <property type="entry name" value="TCHQD"/>
</dbReference>
<evidence type="ECO:0000313" key="2">
    <source>
        <dbReference type="EMBL" id="KAE8728348.1"/>
    </source>
</evidence>
<dbReference type="InterPro" id="IPR036282">
    <property type="entry name" value="Glutathione-S-Trfase_C_sf"/>
</dbReference>
<dbReference type="AlphaFoldDB" id="A0A6A3CMB4"/>
<feature type="compositionally biased region" description="Basic and acidic residues" evidence="1">
    <location>
        <begin position="140"/>
        <end position="163"/>
    </location>
</feature>
<accession>A0A6A3CMB4</accession>
<dbReference type="SUPFAM" id="SSF47616">
    <property type="entry name" value="GST C-terminal domain-like"/>
    <property type="match status" value="1"/>
</dbReference>